<feature type="region of interest" description="Disordered" evidence="1">
    <location>
        <begin position="20"/>
        <end position="39"/>
    </location>
</feature>
<gene>
    <name evidence="2" type="ordered locus">OCU_50570</name>
</gene>
<dbReference type="KEGG" id="mia:OCU_50570"/>
<dbReference type="Proteomes" id="UP000008004">
    <property type="component" value="Chromosome"/>
</dbReference>
<proteinExistence type="predicted"/>
<evidence type="ECO:0000313" key="3">
    <source>
        <dbReference type="Proteomes" id="UP000008004"/>
    </source>
</evidence>
<sequence length="39" mass="4562">MRYPTAWLFVTFTSARRPRKTAVVQLNESAHGRKTKDQL</sequence>
<name>H8IKJ0_MYCIA</name>
<reference evidence="2 3" key="1">
    <citation type="journal article" date="2012" name="J. Bacteriol.">
        <title>Complete genome sequence of Mycobacterium intracellulare strain ATCC 13950T.</title>
        <authorList>
            <person name="Kim B.J."/>
            <person name="Choi B.S."/>
            <person name="Lim J.S."/>
            <person name="Choi I.Y."/>
            <person name="Lee J.H."/>
            <person name="Chun J."/>
            <person name="Kook Y.H."/>
            <person name="Kim B.J."/>
        </authorList>
    </citation>
    <scope>NUCLEOTIDE SEQUENCE [LARGE SCALE GENOMIC DNA]</scope>
    <source>
        <strain evidence="3">ATCC 13950 / DSM 43223 / JCM 6384 / NCTC 13025 / 3600</strain>
    </source>
</reference>
<dbReference type="HOGENOM" id="CLU_3313027_0_0_11"/>
<evidence type="ECO:0000313" key="2">
    <source>
        <dbReference type="EMBL" id="AFC46276.1"/>
    </source>
</evidence>
<dbReference type="AlphaFoldDB" id="H8IKJ0"/>
<dbReference type="EMBL" id="CP003322">
    <property type="protein sequence ID" value="AFC46276.1"/>
    <property type="molecule type" value="Genomic_DNA"/>
</dbReference>
<protein>
    <submittedName>
        <fullName evidence="2">Uncharacterized protein</fullName>
    </submittedName>
</protein>
<evidence type="ECO:0000256" key="1">
    <source>
        <dbReference type="SAM" id="MobiDB-lite"/>
    </source>
</evidence>
<dbReference type="PATRIC" id="fig|487521.10.peg.5065"/>
<organism evidence="2 3">
    <name type="scientific">Mycobacterium intracellulare (strain ATCC 13950 / DSM 43223 / JCM 6384 / NCTC 13025 / 3600)</name>
    <dbReference type="NCBI Taxonomy" id="487521"/>
    <lineage>
        <taxon>Bacteria</taxon>
        <taxon>Bacillati</taxon>
        <taxon>Actinomycetota</taxon>
        <taxon>Actinomycetes</taxon>
        <taxon>Mycobacteriales</taxon>
        <taxon>Mycobacteriaceae</taxon>
        <taxon>Mycobacterium</taxon>
        <taxon>Mycobacterium avium complex (MAC)</taxon>
    </lineage>
</organism>
<accession>H8IKJ0</accession>